<dbReference type="EMBL" id="AEBE01000019">
    <property type="protein sequence ID" value="EFU91426.1"/>
    <property type="molecule type" value="Genomic_DNA"/>
</dbReference>
<dbReference type="AlphaFoldDB" id="A0ABC9P8Y1"/>
<proteinExistence type="predicted"/>
<organism evidence="1 2">
    <name type="scientific">Enterococcus faecalis TX0630</name>
    <dbReference type="NCBI Taxonomy" id="749508"/>
    <lineage>
        <taxon>Bacteria</taxon>
        <taxon>Bacillati</taxon>
        <taxon>Bacillota</taxon>
        <taxon>Bacilli</taxon>
        <taxon>Lactobacillales</taxon>
        <taxon>Enterococcaceae</taxon>
        <taxon>Enterococcus</taxon>
    </lineage>
</organism>
<dbReference type="Proteomes" id="UP000004933">
    <property type="component" value="Unassembled WGS sequence"/>
</dbReference>
<name>A0ABC9P8Y1_ENTFL</name>
<sequence length="49" mass="5601">MEVGTEVFNSKNQVGTVQHLFALQMVFLSNKKEFPKIVIKHNEVRVDVA</sequence>
<protein>
    <submittedName>
        <fullName evidence="1">Uncharacterized protein</fullName>
    </submittedName>
</protein>
<evidence type="ECO:0000313" key="1">
    <source>
        <dbReference type="EMBL" id="EFU91426.1"/>
    </source>
</evidence>
<gene>
    <name evidence="1" type="ORF">HMPREF9511_00608</name>
</gene>
<evidence type="ECO:0000313" key="2">
    <source>
        <dbReference type="Proteomes" id="UP000004933"/>
    </source>
</evidence>
<reference evidence="1 2" key="1">
    <citation type="submission" date="2010-09" db="EMBL/GenBank/DDBJ databases">
        <authorList>
            <person name="Weinstock G."/>
            <person name="Sodergren E."/>
            <person name="Clifton S."/>
            <person name="Fulton L."/>
            <person name="Fulton B."/>
            <person name="Courtney L."/>
            <person name="Fronick C."/>
            <person name="Harrison M."/>
            <person name="Strong C."/>
            <person name="Farmer C."/>
            <person name="Delahaunty K."/>
            <person name="Markovic C."/>
            <person name="Hall O."/>
            <person name="Minx P."/>
            <person name="Tomlinson C."/>
            <person name="Mitreva M."/>
            <person name="Hou S."/>
            <person name="Chen J."/>
            <person name="Wollam A."/>
            <person name="Pepin K.H."/>
            <person name="Johnson M."/>
            <person name="Bhonagiri V."/>
            <person name="Zhang X."/>
            <person name="Suruliraj S."/>
            <person name="Warren W."/>
            <person name="Chinwalla A."/>
            <person name="Mardis E.R."/>
            <person name="Wilson R.K."/>
        </authorList>
    </citation>
    <scope>NUCLEOTIDE SEQUENCE [LARGE SCALE GENOMIC DNA]</scope>
    <source>
        <strain evidence="1 2">TX0630</strain>
    </source>
</reference>
<comment type="caution">
    <text evidence="1">The sequence shown here is derived from an EMBL/GenBank/DDBJ whole genome shotgun (WGS) entry which is preliminary data.</text>
</comment>
<accession>A0ABC9P8Y1</accession>